<gene>
    <name evidence="2" type="ORF">M5K25_007367</name>
</gene>
<evidence type="ECO:0000313" key="2">
    <source>
        <dbReference type="EMBL" id="KAL0923315.1"/>
    </source>
</evidence>
<name>A0ABD0VF60_DENTH</name>
<evidence type="ECO:0000256" key="1">
    <source>
        <dbReference type="SAM" id="MobiDB-lite"/>
    </source>
</evidence>
<feature type="compositionally biased region" description="Basic and acidic residues" evidence="1">
    <location>
        <begin position="63"/>
        <end position="76"/>
    </location>
</feature>
<comment type="caution">
    <text evidence="2">The sequence shown here is derived from an EMBL/GenBank/DDBJ whole genome shotgun (WGS) entry which is preliminary data.</text>
</comment>
<keyword evidence="3" id="KW-1185">Reference proteome</keyword>
<feature type="compositionally biased region" description="Polar residues" evidence="1">
    <location>
        <begin position="38"/>
        <end position="61"/>
    </location>
</feature>
<protein>
    <submittedName>
        <fullName evidence="2">Uncharacterized protein</fullName>
    </submittedName>
</protein>
<evidence type="ECO:0000313" key="3">
    <source>
        <dbReference type="Proteomes" id="UP001552299"/>
    </source>
</evidence>
<sequence length="165" mass="18234">MSKSLHKWRPIPIFCGKSCSNLEVLQSGAERRIEQLDETNPTSPITHNSDISKSENYPSNRPRSRDLTSESRERSETALASLLLLDHRRSSTEPQSDHHLKARRPAGPPPEGLTPDVLPDHHLKARRPTGPPPKARRYAGPPPDARRSVGPPPEARHSAGPPPEA</sequence>
<dbReference type="Proteomes" id="UP001552299">
    <property type="component" value="Unassembled WGS sequence"/>
</dbReference>
<accession>A0ABD0VF60</accession>
<dbReference type="AlphaFoldDB" id="A0ABD0VF60"/>
<organism evidence="2 3">
    <name type="scientific">Dendrobium thyrsiflorum</name>
    <name type="common">Pinecone-like raceme dendrobium</name>
    <name type="synonym">Orchid</name>
    <dbReference type="NCBI Taxonomy" id="117978"/>
    <lineage>
        <taxon>Eukaryota</taxon>
        <taxon>Viridiplantae</taxon>
        <taxon>Streptophyta</taxon>
        <taxon>Embryophyta</taxon>
        <taxon>Tracheophyta</taxon>
        <taxon>Spermatophyta</taxon>
        <taxon>Magnoliopsida</taxon>
        <taxon>Liliopsida</taxon>
        <taxon>Asparagales</taxon>
        <taxon>Orchidaceae</taxon>
        <taxon>Epidendroideae</taxon>
        <taxon>Malaxideae</taxon>
        <taxon>Dendrobiinae</taxon>
        <taxon>Dendrobium</taxon>
    </lineage>
</organism>
<feature type="compositionally biased region" description="Basic and acidic residues" evidence="1">
    <location>
        <begin position="85"/>
        <end position="99"/>
    </location>
</feature>
<feature type="region of interest" description="Disordered" evidence="1">
    <location>
        <begin position="32"/>
        <end position="165"/>
    </location>
</feature>
<dbReference type="EMBL" id="JANQDX010000006">
    <property type="protein sequence ID" value="KAL0923315.1"/>
    <property type="molecule type" value="Genomic_DNA"/>
</dbReference>
<proteinExistence type="predicted"/>
<reference evidence="2 3" key="1">
    <citation type="journal article" date="2024" name="Plant Biotechnol. J.">
        <title>Dendrobium thyrsiflorum genome and its molecular insights into genes involved in important horticultural traits.</title>
        <authorList>
            <person name="Chen B."/>
            <person name="Wang J.Y."/>
            <person name="Zheng P.J."/>
            <person name="Li K.L."/>
            <person name="Liang Y.M."/>
            <person name="Chen X.F."/>
            <person name="Zhang C."/>
            <person name="Zhao X."/>
            <person name="He X."/>
            <person name="Zhang G.Q."/>
            <person name="Liu Z.J."/>
            <person name="Xu Q."/>
        </authorList>
    </citation>
    <scope>NUCLEOTIDE SEQUENCE [LARGE SCALE GENOMIC DNA]</scope>
    <source>
        <strain evidence="2">GZMU011</strain>
    </source>
</reference>